<dbReference type="Pfam" id="PF09926">
    <property type="entry name" value="DUF2158"/>
    <property type="match status" value="1"/>
</dbReference>
<proteinExistence type="predicted"/>
<dbReference type="RefSeq" id="WP_152126000.1">
    <property type="nucleotide sequence ID" value="NZ_WELI01000009.1"/>
</dbReference>
<gene>
    <name evidence="1" type="ORF">F5984_20055</name>
</gene>
<accession>A0A7J5TV67</accession>
<protein>
    <submittedName>
        <fullName evidence="1">DUF2158 domain-containing protein</fullName>
    </submittedName>
</protein>
<sequence>MINLHFAPGDIVQFRSGGLRMTVRAVFGDTVSCEWLGNSQQYHISYFPYIALVKDSDGPVNQKTEKKEPTRLWAEYFL</sequence>
<evidence type="ECO:0000313" key="2">
    <source>
        <dbReference type="Proteomes" id="UP000488299"/>
    </source>
</evidence>
<dbReference type="EMBL" id="WELI01000009">
    <property type="protein sequence ID" value="KAB7728050.1"/>
    <property type="molecule type" value="Genomic_DNA"/>
</dbReference>
<dbReference type="AlphaFoldDB" id="A0A7J5TV67"/>
<organism evidence="1 2">
    <name type="scientific">Rudanella paleaurantiibacter</name>
    <dbReference type="NCBI Taxonomy" id="2614655"/>
    <lineage>
        <taxon>Bacteria</taxon>
        <taxon>Pseudomonadati</taxon>
        <taxon>Bacteroidota</taxon>
        <taxon>Cytophagia</taxon>
        <taxon>Cytophagales</taxon>
        <taxon>Cytophagaceae</taxon>
        <taxon>Rudanella</taxon>
    </lineage>
</organism>
<keyword evidence="2" id="KW-1185">Reference proteome</keyword>
<evidence type="ECO:0000313" key="1">
    <source>
        <dbReference type="EMBL" id="KAB7728050.1"/>
    </source>
</evidence>
<dbReference type="InterPro" id="IPR019226">
    <property type="entry name" value="DUF2158"/>
</dbReference>
<comment type="caution">
    <text evidence="1">The sequence shown here is derived from an EMBL/GenBank/DDBJ whole genome shotgun (WGS) entry which is preliminary data.</text>
</comment>
<reference evidence="1 2" key="1">
    <citation type="submission" date="2019-10" db="EMBL/GenBank/DDBJ databases">
        <title>Rudanella paleaurantiibacter sp. nov., isolated from sludge.</title>
        <authorList>
            <person name="Xu S.Q."/>
        </authorList>
    </citation>
    <scope>NUCLEOTIDE SEQUENCE [LARGE SCALE GENOMIC DNA]</scope>
    <source>
        <strain evidence="1 2">HX-22-17</strain>
    </source>
</reference>
<name>A0A7J5TV67_9BACT</name>
<dbReference type="Proteomes" id="UP000488299">
    <property type="component" value="Unassembled WGS sequence"/>
</dbReference>